<feature type="compositionally biased region" description="Low complexity" evidence="2">
    <location>
        <begin position="116"/>
        <end position="134"/>
    </location>
</feature>
<keyword evidence="5" id="KW-1185">Reference proteome</keyword>
<feature type="compositionally biased region" description="Low complexity" evidence="2">
    <location>
        <begin position="287"/>
        <end position="296"/>
    </location>
</feature>
<name>A0A0D2P445_HYPSF</name>
<feature type="compositionally biased region" description="Polar residues" evidence="2">
    <location>
        <begin position="216"/>
        <end position="250"/>
    </location>
</feature>
<dbReference type="PANTHER" id="PTHR14430">
    <property type="entry name" value="RABIN3-RELATED"/>
    <property type="match status" value="1"/>
</dbReference>
<gene>
    <name evidence="4" type="ORF">HYPSUDRAFT_39928</name>
</gene>
<dbReference type="STRING" id="945553.A0A0D2P445"/>
<dbReference type="GO" id="GO:0006887">
    <property type="term" value="P:exocytosis"/>
    <property type="evidence" value="ECO:0007669"/>
    <property type="project" value="TreeGrafter"/>
</dbReference>
<evidence type="ECO:0000256" key="2">
    <source>
        <dbReference type="SAM" id="MobiDB-lite"/>
    </source>
</evidence>
<dbReference type="Pfam" id="PF06428">
    <property type="entry name" value="Sec2p"/>
    <property type="match status" value="1"/>
</dbReference>
<evidence type="ECO:0000259" key="3">
    <source>
        <dbReference type="Pfam" id="PF06428"/>
    </source>
</evidence>
<feature type="compositionally biased region" description="Pro residues" evidence="2">
    <location>
        <begin position="275"/>
        <end position="286"/>
    </location>
</feature>
<feature type="domain" description="GDP/GTP exchange factor Sec2 N-terminal" evidence="3">
    <location>
        <begin position="132"/>
        <end position="203"/>
    </location>
</feature>
<evidence type="ECO:0000313" key="5">
    <source>
        <dbReference type="Proteomes" id="UP000054270"/>
    </source>
</evidence>
<organism evidence="4 5">
    <name type="scientific">Hypholoma sublateritium (strain FD-334 SS-4)</name>
    <dbReference type="NCBI Taxonomy" id="945553"/>
    <lineage>
        <taxon>Eukaryota</taxon>
        <taxon>Fungi</taxon>
        <taxon>Dikarya</taxon>
        <taxon>Basidiomycota</taxon>
        <taxon>Agaricomycotina</taxon>
        <taxon>Agaricomycetes</taxon>
        <taxon>Agaricomycetidae</taxon>
        <taxon>Agaricales</taxon>
        <taxon>Agaricineae</taxon>
        <taxon>Strophariaceae</taxon>
        <taxon>Hypholoma</taxon>
    </lineage>
</organism>
<dbReference type="PANTHER" id="PTHR14430:SF0">
    <property type="entry name" value="SEC2P DOMAIN-CONTAINING PROTEIN"/>
    <property type="match status" value="1"/>
</dbReference>
<dbReference type="EMBL" id="KN817543">
    <property type="protein sequence ID" value="KJA23471.1"/>
    <property type="molecule type" value="Genomic_DNA"/>
</dbReference>
<dbReference type="Proteomes" id="UP000054270">
    <property type="component" value="Unassembled WGS sequence"/>
</dbReference>
<feature type="compositionally biased region" description="Basic and acidic residues" evidence="2">
    <location>
        <begin position="135"/>
        <end position="158"/>
    </location>
</feature>
<feature type="compositionally biased region" description="Basic and acidic residues" evidence="2">
    <location>
        <begin position="1"/>
        <end position="10"/>
    </location>
</feature>
<dbReference type="InterPro" id="IPR040351">
    <property type="entry name" value="RAB3IL/RAB3IP/Sec2"/>
</dbReference>
<dbReference type="SUPFAM" id="SSF144284">
    <property type="entry name" value="Sec2 N-terminal region"/>
    <property type="match status" value="1"/>
</dbReference>
<proteinExistence type="predicted"/>
<feature type="region of interest" description="Disordered" evidence="2">
    <location>
        <begin position="215"/>
        <end position="404"/>
    </location>
</feature>
<feature type="compositionally biased region" description="Low complexity" evidence="2">
    <location>
        <begin position="333"/>
        <end position="352"/>
    </location>
</feature>
<dbReference type="GO" id="GO:0070319">
    <property type="term" value="C:Golgi to plasma membrane transport vesicle"/>
    <property type="evidence" value="ECO:0007669"/>
    <property type="project" value="TreeGrafter"/>
</dbReference>
<dbReference type="GO" id="GO:0005085">
    <property type="term" value="F:guanyl-nucleotide exchange factor activity"/>
    <property type="evidence" value="ECO:0007669"/>
    <property type="project" value="InterPro"/>
</dbReference>
<feature type="compositionally biased region" description="Low complexity" evidence="2">
    <location>
        <begin position="25"/>
        <end position="37"/>
    </location>
</feature>
<dbReference type="Gene3D" id="6.10.140.910">
    <property type="match status" value="1"/>
</dbReference>
<reference evidence="5" key="1">
    <citation type="submission" date="2014-04" db="EMBL/GenBank/DDBJ databases">
        <title>Evolutionary Origins and Diversification of the Mycorrhizal Mutualists.</title>
        <authorList>
            <consortium name="DOE Joint Genome Institute"/>
            <consortium name="Mycorrhizal Genomics Consortium"/>
            <person name="Kohler A."/>
            <person name="Kuo A."/>
            <person name="Nagy L.G."/>
            <person name="Floudas D."/>
            <person name="Copeland A."/>
            <person name="Barry K.W."/>
            <person name="Cichocki N."/>
            <person name="Veneault-Fourrey C."/>
            <person name="LaButti K."/>
            <person name="Lindquist E.A."/>
            <person name="Lipzen A."/>
            <person name="Lundell T."/>
            <person name="Morin E."/>
            <person name="Murat C."/>
            <person name="Riley R."/>
            <person name="Ohm R."/>
            <person name="Sun H."/>
            <person name="Tunlid A."/>
            <person name="Henrissat B."/>
            <person name="Grigoriev I.V."/>
            <person name="Hibbett D.S."/>
            <person name="Martin F."/>
        </authorList>
    </citation>
    <scope>NUCLEOTIDE SEQUENCE [LARGE SCALE GENOMIC DNA]</scope>
    <source>
        <strain evidence="5">FD-334 SS-4</strain>
    </source>
</reference>
<dbReference type="AlphaFoldDB" id="A0A0D2P445"/>
<accession>A0A0D2P445</accession>
<feature type="region of interest" description="Disordered" evidence="2">
    <location>
        <begin position="1"/>
        <end position="158"/>
    </location>
</feature>
<dbReference type="InterPro" id="IPR009449">
    <property type="entry name" value="Sec2_N"/>
</dbReference>
<dbReference type="GO" id="GO:0051286">
    <property type="term" value="C:cell tip"/>
    <property type="evidence" value="ECO:0007669"/>
    <property type="project" value="TreeGrafter"/>
</dbReference>
<keyword evidence="1" id="KW-0175">Coiled coil</keyword>
<feature type="compositionally biased region" description="Polar residues" evidence="2">
    <location>
        <begin position="87"/>
        <end position="111"/>
    </location>
</feature>
<evidence type="ECO:0000313" key="4">
    <source>
        <dbReference type="EMBL" id="KJA23471.1"/>
    </source>
</evidence>
<evidence type="ECO:0000256" key="1">
    <source>
        <dbReference type="ARBA" id="ARBA00023054"/>
    </source>
</evidence>
<sequence length="404" mass="42231">MLEDALKRDTSGQAKDVGWRRSSARDSGGSARSGTSDQRSSLERSQSIEYPLPSSTSSASVPPSPPSAQSPPQSSTPQDNRFFKFRFNNSAPNPASQPASRPGSLSGSPQIGHSGLSQSQQHLTSPSLPSLSSSRTKEVEDLEKELEKEKQARKKIADAKTALEEELESLSQALFEEANKMVATERKLRADAEEELNELKREKEALRSALVLVEGENTNLRLVSPQPASGPSSIGNSPQTSIGGSSTSFTRAHERSASQTAIKSRPASLDFSADPYPPLPPSPAPSSPDAQHSAPPVVSVLSPASADSSEFGDAQPTPRSRGPAALPEHVARPASVPPAQTVPPSVSSSAPGVGVGTVGAPGHHRSFSANSLGIGLELDEPSPWADVPSRSRAGSPEVRGTGAI</sequence>
<protein>
    <recommendedName>
        <fullName evidence="3">GDP/GTP exchange factor Sec2 N-terminal domain-containing protein</fullName>
    </recommendedName>
</protein>